<keyword evidence="4" id="KW-1185">Reference proteome</keyword>
<reference evidence="3 4" key="2">
    <citation type="submission" date="2017-08" db="EMBL/GenBank/DDBJ databases">
        <authorList>
            <person name="de Groot N.N."/>
        </authorList>
    </citation>
    <scope>NUCLEOTIDE SEQUENCE [LARGE SCALE GENOMIC DNA]</scope>
    <source>
        <strain evidence="3">Orrdi1</strain>
    </source>
</reference>
<sequence>MTKTFFSAAILSLSFLGASAVQAQELGYPPEVAQTSQVSAEQVRAEAVAARQAGEIFDGEQDQTAHFAPASLTRAQVQAELRQARAAGDVQPGEQDPALVFQG</sequence>
<dbReference type="EMBL" id="LT907988">
    <property type="protein sequence ID" value="SOE51473.1"/>
    <property type="molecule type" value="Genomic_DNA"/>
</dbReference>
<evidence type="ECO:0000313" key="4">
    <source>
        <dbReference type="Proteomes" id="UP000078558"/>
    </source>
</evidence>
<dbReference type="EMBL" id="FLRC01000006">
    <property type="protein sequence ID" value="SBT24099.1"/>
    <property type="molecule type" value="Genomic_DNA"/>
</dbReference>
<dbReference type="Proteomes" id="UP000078558">
    <property type="component" value="Chromosome I"/>
</dbReference>
<organism evidence="2 4">
    <name type="scientific">Orrella dioscoreae</name>
    <dbReference type="NCBI Taxonomy" id="1851544"/>
    <lineage>
        <taxon>Bacteria</taxon>
        <taxon>Pseudomonadati</taxon>
        <taxon>Pseudomonadota</taxon>
        <taxon>Betaproteobacteria</taxon>
        <taxon>Burkholderiales</taxon>
        <taxon>Alcaligenaceae</taxon>
        <taxon>Orrella</taxon>
    </lineage>
</organism>
<protein>
    <submittedName>
        <fullName evidence="2">Putative exported protein</fullName>
    </submittedName>
</protein>
<dbReference type="AlphaFoldDB" id="A0A1C3JXV6"/>
<feature type="signal peptide" evidence="1">
    <location>
        <begin position="1"/>
        <end position="23"/>
    </location>
</feature>
<evidence type="ECO:0000313" key="3">
    <source>
        <dbReference type="EMBL" id="SOE51473.1"/>
    </source>
</evidence>
<feature type="chain" id="PRO_5015062433" evidence="1">
    <location>
        <begin position="24"/>
        <end position="103"/>
    </location>
</feature>
<proteinExistence type="predicted"/>
<evidence type="ECO:0000313" key="2">
    <source>
        <dbReference type="EMBL" id="SBT24099.1"/>
    </source>
</evidence>
<dbReference type="OrthoDB" id="8690325at2"/>
<name>A0A1C3JXV6_9BURK</name>
<reference evidence="2 4" key="1">
    <citation type="submission" date="2016-06" db="EMBL/GenBank/DDBJ databases">
        <authorList>
            <person name="Kjaerup R.B."/>
            <person name="Dalgaard T.S."/>
            <person name="Juul-Madsen H.R."/>
        </authorList>
    </citation>
    <scope>NUCLEOTIDE SEQUENCE [LARGE SCALE GENOMIC DNA]</scope>
    <source>
        <strain evidence="2">Orrdi1</strain>
    </source>
</reference>
<gene>
    <name evidence="2" type="ORF">ODI_02187</name>
    <name evidence="3" type="ORF">ODI_R3469</name>
</gene>
<dbReference type="KEGG" id="odi:ODI_R3469"/>
<evidence type="ECO:0000256" key="1">
    <source>
        <dbReference type="SAM" id="SignalP"/>
    </source>
</evidence>
<dbReference type="InterPro" id="IPR025421">
    <property type="entry name" value="DUF4148"/>
</dbReference>
<dbReference type="STRING" id="1851544.ODI_02187"/>
<accession>A0A1C3JXV6</accession>
<dbReference type="RefSeq" id="WP_067749938.1">
    <property type="nucleotide sequence ID" value="NZ_LT907988.1"/>
</dbReference>
<keyword evidence="1" id="KW-0732">Signal</keyword>
<dbReference type="Pfam" id="PF13663">
    <property type="entry name" value="DUF4148"/>
    <property type="match status" value="2"/>
</dbReference>